<dbReference type="EMBL" id="AMZH03019754">
    <property type="protein sequence ID" value="RRT39941.1"/>
    <property type="molecule type" value="Genomic_DNA"/>
</dbReference>
<evidence type="ECO:0000313" key="2">
    <source>
        <dbReference type="Proteomes" id="UP000287651"/>
    </source>
</evidence>
<protein>
    <submittedName>
        <fullName evidence="1">Uncharacterized protein</fullName>
    </submittedName>
</protein>
<comment type="caution">
    <text evidence="1">The sequence shown here is derived from an EMBL/GenBank/DDBJ whole genome shotgun (WGS) entry which is preliminary data.</text>
</comment>
<proteinExistence type="predicted"/>
<sequence length="181" mass="19269">MVPLSCQVAPNALTIWALRLIPKNVVKLYIIAEESARLGSVRVCKLIRIGREETRKPERGPSGLGCVSWDALAGCASRDAVAQWLLRGPARRPSRGRVGSRGDPSDDQVSSVVDFAIPLLRRGSGAFIATVIGYPFLNPLSSLLLTIPLHLTIIVCGPCGEACLSLSDVDLAHLTCVSSAV</sequence>
<dbReference type="Proteomes" id="UP000287651">
    <property type="component" value="Unassembled WGS sequence"/>
</dbReference>
<evidence type="ECO:0000313" key="1">
    <source>
        <dbReference type="EMBL" id="RRT39941.1"/>
    </source>
</evidence>
<accession>A0A426XKH7</accession>
<organism evidence="1 2">
    <name type="scientific">Ensete ventricosum</name>
    <name type="common">Abyssinian banana</name>
    <name type="synonym">Musa ensete</name>
    <dbReference type="NCBI Taxonomy" id="4639"/>
    <lineage>
        <taxon>Eukaryota</taxon>
        <taxon>Viridiplantae</taxon>
        <taxon>Streptophyta</taxon>
        <taxon>Embryophyta</taxon>
        <taxon>Tracheophyta</taxon>
        <taxon>Spermatophyta</taxon>
        <taxon>Magnoliopsida</taxon>
        <taxon>Liliopsida</taxon>
        <taxon>Zingiberales</taxon>
        <taxon>Musaceae</taxon>
        <taxon>Ensete</taxon>
    </lineage>
</organism>
<name>A0A426XKH7_ENSVE</name>
<gene>
    <name evidence="1" type="ORF">B296_00058801</name>
</gene>
<reference evidence="1 2" key="1">
    <citation type="journal article" date="2014" name="Agronomy (Basel)">
        <title>A Draft Genome Sequence for Ensete ventricosum, the Drought-Tolerant Tree Against Hunger.</title>
        <authorList>
            <person name="Harrison J."/>
            <person name="Moore K.A."/>
            <person name="Paszkiewicz K."/>
            <person name="Jones T."/>
            <person name="Grant M."/>
            <person name="Ambacheew D."/>
            <person name="Muzemil S."/>
            <person name="Studholme D.J."/>
        </authorList>
    </citation>
    <scope>NUCLEOTIDE SEQUENCE [LARGE SCALE GENOMIC DNA]</scope>
</reference>
<dbReference type="AlphaFoldDB" id="A0A426XKH7"/>